<dbReference type="InterPro" id="IPR008271">
    <property type="entry name" value="Ser/Thr_kinase_AS"/>
</dbReference>
<feature type="compositionally biased region" description="Low complexity" evidence="7">
    <location>
        <begin position="472"/>
        <end position="488"/>
    </location>
</feature>
<dbReference type="Gene3D" id="1.25.40.10">
    <property type="entry name" value="Tetratricopeptide repeat domain"/>
    <property type="match status" value="1"/>
</dbReference>
<evidence type="ECO:0000256" key="3">
    <source>
        <dbReference type="ARBA" id="ARBA00022741"/>
    </source>
</evidence>
<dbReference type="PROSITE" id="PS00108">
    <property type="entry name" value="PROTEIN_KINASE_ST"/>
    <property type="match status" value="1"/>
</dbReference>
<name>F0WFT6_9STRA</name>
<dbReference type="InterPro" id="IPR011009">
    <property type="entry name" value="Kinase-like_dom_sf"/>
</dbReference>
<dbReference type="Pfam" id="PF08311">
    <property type="entry name" value="Mad3_BUB1_I"/>
    <property type="match status" value="1"/>
</dbReference>
<dbReference type="GO" id="GO:0098813">
    <property type="term" value="P:nuclear chromosome segregation"/>
    <property type="evidence" value="ECO:0007669"/>
    <property type="project" value="UniProtKB-ARBA"/>
</dbReference>
<keyword evidence="3 6" id="KW-0547">Nucleotide-binding</keyword>
<dbReference type="InterPro" id="IPR013212">
    <property type="entry name" value="Mad3/Bub1_I"/>
</dbReference>
<evidence type="ECO:0000256" key="6">
    <source>
        <dbReference type="PROSITE-ProRule" id="PRU10141"/>
    </source>
</evidence>
<feature type="region of interest" description="Disordered" evidence="7">
    <location>
        <begin position="850"/>
        <end position="887"/>
    </location>
</feature>
<evidence type="ECO:0000256" key="7">
    <source>
        <dbReference type="SAM" id="MobiDB-lite"/>
    </source>
</evidence>
<accession>F0WFT6</accession>
<keyword evidence="2" id="KW-0808">Transferase</keyword>
<dbReference type="GO" id="GO:0007094">
    <property type="term" value="P:mitotic spindle assembly checkpoint signaling"/>
    <property type="evidence" value="ECO:0007669"/>
    <property type="project" value="TreeGrafter"/>
</dbReference>
<dbReference type="SMART" id="SM00777">
    <property type="entry name" value="Mad3_BUB1_I"/>
    <property type="match status" value="1"/>
</dbReference>
<evidence type="ECO:0000256" key="2">
    <source>
        <dbReference type="ARBA" id="ARBA00022679"/>
    </source>
</evidence>
<feature type="region of interest" description="Disordered" evidence="7">
    <location>
        <begin position="53"/>
        <end position="82"/>
    </location>
</feature>
<dbReference type="FunFam" id="3.30.200.20:FF:000131">
    <property type="entry name" value="Dual specificity protein kinase TTK"/>
    <property type="match status" value="1"/>
</dbReference>
<evidence type="ECO:0000256" key="1">
    <source>
        <dbReference type="ARBA" id="ARBA00022527"/>
    </source>
</evidence>
<feature type="compositionally biased region" description="Basic and acidic residues" evidence="7">
    <location>
        <begin position="73"/>
        <end position="82"/>
    </location>
</feature>
<dbReference type="FunFam" id="1.10.510.10:FF:000224">
    <property type="entry name" value="serine/threonine-protein kinase mph1 isoform X1"/>
    <property type="match status" value="1"/>
</dbReference>
<dbReference type="PROSITE" id="PS51489">
    <property type="entry name" value="BUB1_N"/>
    <property type="match status" value="1"/>
</dbReference>
<gene>
    <name evidence="10" type="primary">AlNc14C85G5471</name>
    <name evidence="10" type="ORF">ALNC14_062130</name>
</gene>
<reference evidence="10" key="2">
    <citation type="submission" date="2011-02" db="EMBL/GenBank/DDBJ databases">
        <authorList>
            <person name="MacLean D."/>
        </authorList>
    </citation>
    <scope>NUCLEOTIDE SEQUENCE</scope>
</reference>
<proteinExistence type="predicted"/>
<keyword evidence="5 6" id="KW-0067">ATP-binding</keyword>
<dbReference type="Gene3D" id="1.10.510.10">
    <property type="entry name" value="Transferase(Phosphotransferase) domain 1"/>
    <property type="match status" value="1"/>
</dbReference>
<dbReference type="AlphaFoldDB" id="F0WFT6"/>
<sequence length="887" mass="100181">MNVSHHSDPWRRSNLLVEKENVEPATLLSLQNSAFSVRNPPILHITSSIRGHISIQEPAETRKGTTENVQPSKHMEMPAKKEPVSLSNHRIIRFGETANDVFMVDKDDSKRSELVQRLQRDPTCPEKWLQLLQCPPSFPVKLLHHIRLYRRATNIISKEKHRTNASYAEIWIRFAKLKENESDARELFKFMRSERIGEKFAGFYKAFAEFEASYGKMDAACDILRAGERMGVFPNQSVATLLAQLTRDAKTNTPSSPEYLSNNTIALGDSISTPFNNQREANRDVQSMSKLPREQEIRRRASLKTPITASKPLLPLSSGKLSLGPARRVPSTESDSQGIDEDEPEPETNSDYGVNNEHQAKLSPITEKSKVSKGIASPSSVNIDVDYIKNWNPSRPLKRQERDSVATPEKPLRMSPHRKRTIASKHTRTDRPAPPEVVKATPEVEEPKSSPTLLPTNSSLHHNGSSMMGKISLSPHSVTSSTASSPPTALMDTEVPPHPTHDPFAALMKSRIVVNKTPYIKLEQIGSGGSSKVYRILGPDLKIYALKKIKLKRLDALGMEQYHNEIELLKRLQGNPHIIKLVAAEQDLPRRVIHVVMEHGEIDLSDKLRHLQGSSGLEENFLRITWMQMLQAVHAIHRERIIHGDLKPANFLFVNGALKLIDFGIAKAISNDTTNIERDSQVGTVNFMSPEAIQGITPLHHSAKLPNGKMKVGRASDIWSLGCILYQIVYGKPPFADVPSIIEKFRCIVDPLYEIRFEPLMNKHLEHVIRSCLQRDHRNRPPIDGPSGLLNHPFLKCPSAITAFTVDRENAERVLCQVEELIVKQCSEKESPYRYERIVSSIAFLQREIQRERDGKEESGGHRAGKTESDLSTRRFNYDTQERQREL</sequence>
<protein>
    <submittedName>
        <fullName evidence="10">TTK family protein kinase putative</fullName>
    </submittedName>
</protein>
<dbReference type="InterPro" id="IPR000719">
    <property type="entry name" value="Prot_kinase_dom"/>
</dbReference>
<dbReference type="PANTHER" id="PTHR22974:SF21">
    <property type="entry name" value="DUAL SPECIFICITY PROTEIN KINASE TTK"/>
    <property type="match status" value="1"/>
</dbReference>
<feature type="compositionally biased region" description="Acidic residues" evidence="7">
    <location>
        <begin position="338"/>
        <end position="348"/>
    </location>
</feature>
<dbReference type="GO" id="GO:0034501">
    <property type="term" value="P:protein localization to kinetochore"/>
    <property type="evidence" value="ECO:0007669"/>
    <property type="project" value="TreeGrafter"/>
</dbReference>
<feature type="compositionally biased region" description="Polar residues" evidence="7">
    <location>
        <begin position="270"/>
        <end position="289"/>
    </location>
</feature>
<feature type="domain" description="BUB1 N-terminal" evidence="9">
    <location>
        <begin position="111"/>
        <end position="265"/>
    </location>
</feature>
<feature type="domain" description="Protein kinase" evidence="8">
    <location>
        <begin position="519"/>
        <end position="795"/>
    </location>
</feature>
<dbReference type="InterPro" id="IPR017441">
    <property type="entry name" value="Protein_kinase_ATP_BS"/>
</dbReference>
<dbReference type="PANTHER" id="PTHR22974">
    <property type="entry name" value="MIXED LINEAGE PROTEIN KINASE"/>
    <property type="match status" value="1"/>
</dbReference>
<evidence type="ECO:0000259" key="8">
    <source>
        <dbReference type="PROSITE" id="PS50011"/>
    </source>
</evidence>
<dbReference type="Pfam" id="PF00069">
    <property type="entry name" value="Pkinase"/>
    <property type="match status" value="1"/>
</dbReference>
<evidence type="ECO:0000256" key="5">
    <source>
        <dbReference type="ARBA" id="ARBA00022840"/>
    </source>
</evidence>
<dbReference type="GO" id="GO:0004712">
    <property type="term" value="F:protein serine/threonine/tyrosine kinase activity"/>
    <property type="evidence" value="ECO:0007669"/>
    <property type="project" value="TreeGrafter"/>
</dbReference>
<dbReference type="PROSITE" id="PS50011">
    <property type="entry name" value="PROTEIN_KINASE_DOM"/>
    <property type="match status" value="1"/>
</dbReference>
<feature type="compositionally biased region" description="Low complexity" evidence="7">
    <location>
        <begin position="449"/>
        <end position="460"/>
    </location>
</feature>
<dbReference type="Gene3D" id="3.30.200.20">
    <property type="entry name" value="Phosphorylase Kinase, domain 1"/>
    <property type="match status" value="1"/>
</dbReference>
<evidence type="ECO:0000259" key="9">
    <source>
        <dbReference type="PROSITE" id="PS51489"/>
    </source>
</evidence>
<dbReference type="InterPro" id="IPR011990">
    <property type="entry name" value="TPR-like_helical_dom_sf"/>
</dbReference>
<dbReference type="InterPro" id="IPR027084">
    <property type="entry name" value="Mps1_cat"/>
</dbReference>
<feature type="compositionally biased region" description="Basic residues" evidence="7">
    <location>
        <begin position="415"/>
        <end position="426"/>
    </location>
</feature>
<dbReference type="SMART" id="SM00220">
    <property type="entry name" value="S_TKc"/>
    <property type="match status" value="1"/>
</dbReference>
<feature type="binding site" evidence="6">
    <location>
        <position position="547"/>
    </location>
    <ligand>
        <name>ATP</name>
        <dbReference type="ChEBI" id="CHEBI:30616"/>
    </ligand>
</feature>
<evidence type="ECO:0000313" key="10">
    <source>
        <dbReference type="EMBL" id="CCA20070.1"/>
    </source>
</evidence>
<feature type="region of interest" description="Disordered" evidence="7">
    <location>
        <begin position="270"/>
        <end position="355"/>
    </location>
</feature>
<organism evidence="10">
    <name type="scientific">Albugo laibachii Nc14</name>
    <dbReference type="NCBI Taxonomy" id="890382"/>
    <lineage>
        <taxon>Eukaryota</taxon>
        <taxon>Sar</taxon>
        <taxon>Stramenopiles</taxon>
        <taxon>Oomycota</taxon>
        <taxon>Peronosporomycetes</taxon>
        <taxon>Albuginales</taxon>
        <taxon>Albuginaceae</taxon>
        <taxon>Albugo</taxon>
    </lineage>
</organism>
<keyword evidence="4 10" id="KW-0418">Kinase</keyword>
<dbReference type="EMBL" id="FR824130">
    <property type="protein sequence ID" value="CCA20070.1"/>
    <property type="molecule type" value="Genomic_DNA"/>
</dbReference>
<dbReference type="GO" id="GO:0005524">
    <property type="term" value="F:ATP binding"/>
    <property type="evidence" value="ECO:0007669"/>
    <property type="project" value="UniProtKB-UniRule"/>
</dbReference>
<dbReference type="CDD" id="cd14131">
    <property type="entry name" value="PKc_Mps1"/>
    <property type="match status" value="1"/>
</dbReference>
<dbReference type="GO" id="GO:0033316">
    <property type="term" value="P:meiotic spindle assembly checkpoint signaling"/>
    <property type="evidence" value="ECO:0007669"/>
    <property type="project" value="TreeGrafter"/>
</dbReference>
<feature type="region of interest" description="Disordered" evidence="7">
    <location>
        <begin position="394"/>
        <end position="488"/>
    </location>
</feature>
<dbReference type="GO" id="GO:0005634">
    <property type="term" value="C:nucleus"/>
    <property type="evidence" value="ECO:0007669"/>
    <property type="project" value="TreeGrafter"/>
</dbReference>
<evidence type="ECO:0000256" key="4">
    <source>
        <dbReference type="ARBA" id="ARBA00022777"/>
    </source>
</evidence>
<dbReference type="SUPFAM" id="SSF56112">
    <property type="entry name" value="Protein kinase-like (PK-like)"/>
    <property type="match status" value="1"/>
</dbReference>
<dbReference type="PROSITE" id="PS00107">
    <property type="entry name" value="PROTEIN_KINASE_ATP"/>
    <property type="match status" value="1"/>
</dbReference>
<dbReference type="HOGENOM" id="CLU_325278_0_0_1"/>
<feature type="compositionally biased region" description="Low complexity" evidence="7">
    <location>
        <begin position="310"/>
        <end position="325"/>
    </location>
</feature>
<dbReference type="GO" id="GO:0000776">
    <property type="term" value="C:kinetochore"/>
    <property type="evidence" value="ECO:0007669"/>
    <property type="project" value="TreeGrafter"/>
</dbReference>
<reference evidence="10" key="1">
    <citation type="journal article" date="2011" name="PLoS Biol.">
        <title>Gene gain and loss during evolution of obligate parasitism in the white rust pathogen of Arabidopsis thaliana.</title>
        <authorList>
            <person name="Kemen E."/>
            <person name="Gardiner A."/>
            <person name="Schultz-Larsen T."/>
            <person name="Kemen A.C."/>
            <person name="Balmuth A.L."/>
            <person name="Robert-Seilaniantz A."/>
            <person name="Bailey K."/>
            <person name="Holub E."/>
            <person name="Studholme D.J."/>
            <person name="Maclean D."/>
            <person name="Jones J.D."/>
        </authorList>
    </citation>
    <scope>NUCLEOTIDE SEQUENCE</scope>
</reference>
<dbReference type="GO" id="GO:0004674">
    <property type="term" value="F:protein serine/threonine kinase activity"/>
    <property type="evidence" value="ECO:0007669"/>
    <property type="project" value="UniProtKB-KW"/>
</dbReference>
<keyword evidence="1" id="KW-0723">Serine/threonine-protein kinase</keyword>